<dbReference type="InterPro" id="IPR025582">
    <property type="entry name" value="YARHG_dom"/>
</dbReference>
<dbReference type="PANTHER" id="PTHR40038:SF1">
    <property type="entry name" value="MEMBRANE-ASSOCIATED PROTEIN TCAA"/>
    <property type="match status" value="1"/>
</dbReference>
<keyword evidence="3" id="KW-0812">Transmembrane</keyword>
<dbReference type="Gene3D" id="1.20.58.1690">
    <property type="match status" value="1"/>
</dbReference>
<accession>A0A9D1JQ63</accession>
<keyword evidence="3" id="KW-1133">Transmembrane helix</keyword>
<name>A0A9D1JQ63_9FIRM</name>
<evidence type="ECO:0000259" key="4">
    <source>
        <dbReference type="SMART" id="SM01324"/>
    </source>
</evidence>
<reference evidence="5" key="1">
    <citation type="submission" date="2020-10" db="EMBL/GenBank/DDBJ databases">
        <authorList>
            <person name="Gilroy R."/>
        </authorList>
    </citation>
    <scope>NUCLEOTIDE SEQUENCE</scope>
    <source>
        <strain evidence="5">CHK178-757</strain>
    </source>
</reference>
<dbReference type="AlphaFoldDB" id="A0A9D1JQ63"/>
<keyword evidence="1" id="KW-0175">Coiled coil</keyword>
<organism evidence="5 6">
    <name type="scientific">Candidatus Scybalocola faecigallinarum</name>
    <dbReference type="NCBI Taxonomy" id="2840941"/>
    <lineage>
        <taxon>Bacteria</taxon>
        <taxon>Bacillati</taxon>
        <taxon>Bacillota</taxon>
        <taxon>Clostridia</taxon>
        <taxon>Lachnospirales</taxon>
        <taxon>Lachnospiraceae</taxon>
        <taxon>Lachnospiraceae incertae sedis</taxon>
        <taxon>Candidatus Scybalocola (ex Gilroy et al. 2021)</taxon>
    </lineage>
</organism>
<reference evidence="5" key="2">
    <citation type="journal article" date="2021" name="PeerJ">
        <title>Extensive microbial diversity within the chicken gut microbiome revealed by metagenomics and culture.</title>
        <authorList>
            <person name="Gilroy R."/>
            <person name="Ravi A."/>
            <person name="Getino M."/>
            <person name="Pursley I."/>
            <person name="Horton D.L."/>
            <person name="Alikhan N.F."/>
            <person name="Baker D."/>
            <person name="Gharbi K."/>
            <person name="Hall N."/>
            <person name="Watson M."/>
            <person name="Adriaenssens E.M."/>
            <person name="Foster-Nyarko E."/>
            <person name="Jarju S."/>
            <person name="Secka A."/>
            <person name="Antonio M."/>
            <person name="Oren A."/>
            <person name="Chaudhuri R.R."/>
            <person name="La Ragione R."/>
            <person name="Hildebrand F."/>
            <person name="Pallen M.J."/>
        </authorList>
    </citation>
    <scope>NUCLEOTIDE SEQUENCE</scope>
    <source>
        <strain evidence="5">CHK178-757</strain>
    </source>
</reference>
<feature type="compositionally biased region" description="Polar residues" evidence="2">
    <location>
        <begin position="41"/>
        <end position="52"/>
    </location>
</feature>
<feature type="region of interest" description="Disordered" evidence="2">
    <location>
        <begin position="30"/>
        <end position="56"/>
    </location>
</feature>
<evidence type="ECO:0000256" key="3">
    <source>
        <dbReference type="SAM" id="Phobius"/>
    </source>
</evidence>
<feature type="domain" description="YARHG" evidence="4">
    <location>
        <begin position="320"/>
        <end position="405"/>
    </location>
</feature>
<feature type="region of interest" description="Disordered" evidence="2">
    <location>
        <begin position="296"/>
        <end position="318"/>
    </location>
</feature>
<feature type="transmembrane region" description="Helical" evidence="3">
    <location>
        <begin position="64"/>
        <end position="88"/>
    </location>
</feature>
<gene>
    <name evidence="5" type="ORF">IAB46_02440</name>
</gene>
<evidence type="ECO:0000313" key="5">
    <source>
        <dbReference type="EMBL" id="HIS46409.1"/>
    </source>
</evidence>
<dbReference type="Gene3D" id="1.20.120.20">
    <property type="entry name" value="Apolipoprotein"/>
    <property type="match status" value="1"/>
</dbReference>
<dbReference type="InterPro" id="IPR038434">
    <property type="entry name" value="YARHG_sf"/>
</dbReference>
<evidence type="ECO:0000313" key="6">
    <source>
        <dbReference type="Proteomes" id="UP000823927"/>
    </source>
</evidence>
<dbReference type="Proteomes" id="UP000823927">
    <property type="component" value="Unassembled WGS sequence"/>
</dbReference>
<dbReference type="Pfam" id="PF13308">
    <property type="entry name" value="YARHG"/>
    <property type="match status" value="1"/>
</dbReference>
<feature type="coiled-coil region" evidence="1">
    <location>
        <begin position="134"/>
        <end position="175"/>
    </location>
</feature>
<dbReference type="EMBL" id="DVIT01000012">
    <property type="protein sequence ID" value="HIS46409.1"/>
    <property type="molecule type" value="Genomic_DNA"/>
</dbReference>
<dbReference type="Pfam" id="PF13240">
    <property type="entry name" value="Zn_Ribbon_1"/>
    <property type="match status" value="1"/>
</dbReference>
<dbReference type="InterPro" id="IPR026870">
    <property type="entry name" value="Zinc_ribbon_dom"/>
</dbReference>
<keyword evidence="3" id="KW-0472">Membrane</keyword>
<dbReference type="SMART" id="SM01324">
    <property type="entry name" value="YARHG"/>
    <property type="match status" value="1"/>
</dbReference>
<feature type="compositionally biased region" description="Basic and acidic residues" evidence="2">
    <location>
        <begin position="296"/>
        <end position="311"/>
    </location>
</feature>
<evidence type="ECO:0000256" key="1">
    <source>
        <dbReference type="SAM" id="Coils"/>
    </source>
</evidence>
<sequence>MFCPNCGHELDDDAVFCTNCGAKIDDVGTEPESGYTAPEPSFQTPENQNRQEFQGKPKKKKTGMIVLIIIIAFLTTAIIAGIVVFILIQRDRNQQITAFRDVVQSFEEELDQANYTSIQDEISDLMSDCQQAINDRAVESIDELEQRIDDLRSRLETLTDQISSLEELRDTYKTMVEEQYYVPDELAQNVQDIFDSLQQAIDDGAGDQLENMRAQMDEMIAGLESEDINLINSIKSAVDEMDLSGASDEEKSSLDNFVNEIQQLIDSKNFQQAIECAQSYVDYAQQVEQAILAREEEKRQESEAESRRESEEAAAEAAKNDYICPGSDSRYLTEADVSGLSDWELLLARNEIYARHGRKFDDPSIRAYFESKSWYNGTIDPDNFDASVFNDYEKANIEFIQQHEK</sequence>
<protein>
    <submittedName>
        <fullName evidence="5">YARHG domain-containing protein</fullName>
    </submittedName>
</protein>
<proteinExistence type="predicted"/>
<dbReference type="PANTHER" id="PTHR40038">
    <property type="entry name" value="MEMBRANE-ASSOCIATED PROTEIN TCAA"/>
    <property type="match status" value="1"/>
</dbReference>
<dbReference type="SUPFAM" id="SSF58104">
    <property type="entry name" value="Methyl-accepting chemotaxis protein (MCP) signaling domain"/>
    <property type="match status" value="1"/>
</dbReference>
<evidence type="ECO:0000256" key="2">
    <source>
        <dbReference type="SAM" id="MobiDB-lite"/>
    </source>
</evidence>
<comment type="caution">
    <text evidence="5">The sequence shown here is derived from an EMBL/GenBank/DDBJ whole genome shotgun (WGS) entry which is preliminary data.</text>
</comment>